<dbReference type="EMBL" id="FQUV01000005">
    <property type="protein sequence ID" value="SHF32381.1"/>
    <property type="molecule type" value="Genomic_DNA"/>
</dbReference>
<protein>
    <submittedName>
        <fullName evidence="2">Uncharacterized protein</fullName>
    </submittedName>
</protein>
<reference evidence="3" key="1">
    <citation type="submission" date="2016-11" db="EMBL/GenBank/DDBJ databases">
        <authorList>
            <person name="Varghese N."/>
            <person name="Submissions S."/>
        </authorList>
    </citation>
    <scope>NUCLEOTIDE SEQUENCE [LARGE SCALE GENOMIC DNA]</scope>
    <source>
        <strain evidence="3">DSM 100566</strain>
    </source>
</reference>
<organism evidence="2 3">
    <name type="scientific">Litoreibacter ascidiaceicola</name>
    <dbReference type="NCBI Taxonomy" id="1486859"/>
    <lineage>
        <taxon>Bacteria</taxon>
        <taxon>Pseudomonadati</taxon>
        <taxon>Pseudomonadota</taxon>
        <taxon>Alphaproteobacteria</taxon>
        <taxon>Rhodobacterales</taxon>
        <taxon>Roseobacteraceae</taxon>
        <taxon>Litoreibacter</taxon>
    </lineage>
</organism>
<feature type="region of interest" description="Disordered" evidence="1">
    <location>
        <begin position="1"/>
        <end position="23"/>
    </location>
</feature>
<name>A0A1M5AQ44_9RHOB</name>
<dbReference type="AlphaFoldDB" id="A0A1M5AQ44"/>
<dbReference type="OrthoDB" id="7847157at2"/>
<dbReference type="STRING" id="1486859.SAMN05444273_105138"/>
<keyword evidence="3" id="KW-1185">Reference proteome</keyword>
<accession>A0A1M5AQ44</accession>
<proteinExistence type="predicted"/>
<gene>
    <name evidence="2" type="ORF">SAMN05444273_105138</name>
</gene>
<evidence type="ECO:0000313" key="3">
    <source>
        <dbReference type="Proteomes" id="UP000184144"/>
    </source>
</evidence>
<feature type="compositionally biased region" description="Pro residues" evidence="1">
    <location>
        <begin position="1"/>
        <end position="10"/>
    </location>
</feature>
<feature type="region of interest" description="Disordered" evidence="1">
    <location>
        <begin position="80"/>
        <end position="108"/>
    </location>
</feature>
<dbReference type="RefSeq" id="WP_073143904.1">
    <property type="nucleotide sequence ID" value="NZ_FQUV01000005.1"/>
</dbReference>
<dbReference type="Proteomes" id="UP000184144">
    <property type="component" value="Unassembled WGS sequence"/>
</dbReference>
<evidence type="ECO:0000256" key="1">
    <source>
        <dbReference type="SAM" id="MobiDB-lite"/>
    </source>
</evidence>
<feature type="compositionally biased region" description="Polar residues" evidence="1">
    <location>
        <begin position="90"/>
        <end position="100"/>
    </location>
</feature>
<sequence>MSNPAEPLPTMPQHADGAPSPGQVKKARMLVSMLGADFAKTSAHPFFKDLARTAIQPLDRKAAPPDMSKALATLVRRLAQPHRPRETLRNTKVQESTASEKTAAPVTGEPDIMAQHPALIAKHLIDLPTALQLDALRKLRGQTARQVAAYVAELKK</sequence>
<evidence type="ECO:0000313" key="2">
    <source>
        <dbReference type="EMBL" id="SHF32381.1"/>
    </source>
</evidence>